<comment type="caution">
    <text evidence="1">The sequence shown here is derived from an EMBL/GenBank/DDBJ whole genome shotgun (WGS) entry which is preliminary data.</text>
</comment>
<evidence type="ECO:0000313" key="2">
    <source>
        <dbReference type="Proteomes" id="UP000715781"/>
    </source>
</evidence>
<dbReference type="EMBL" id="JAHHHN010000064">
    <property type="protein sequence ID" value="MBW4566174.1"/>
    <property type="molecule type" value="Genomic_DNA"/>
</dbReference>
<accession>A0A951Q5H8</accession>
<name>A0A951Q5H8_9NOST</name>
<dbReference type="AlphaFoldDB" id="A0A951Q5H8"/>
<dbReference type="Proteomes" id="UP000715781">
    <property type="component" value="Unassembled WGS sequence"/>
</dbReference>
<organism evidence="1 2">
    <name type="scientific">Mojavia pulchra JT2-VF2</name>
    <dbReference type="NCBI Taxonomy" id="287848"/>
    <lineage>
        <taxon>Bacteria</taxon>
        <taxon>Bacillati</taxon>
        <taxon>Cyanobacteriota</taxon>
        <taxon>Cyanophyceae</taxon>
        <taxon>Nostocales</taxon>
        <taxon>Nostocaceae</taxon>
    </lineage>
</organism>
<evidence type="ECO:0000313" key="1">
    <source>
        <dbReference type="EMBL" id="MBW4566174.1"/>
    </source>
</evidence>
<protein>
    <submittedName>
        <fullName evidence="1">Uncharacterized protein</fullName>
    </submittedName>
</protein>
<reference evidence="1" key="2">
    <citation type="journal article" date="2022" name="Microbiol. Resour. Announc.">
        <title>Metagenome Sequencing to Explore Phylogenomics of Terrestrial Cyanobacteria.</title>
        <authorList>
            <person name="Ward R.D."/>
            <person name="Stajich J.E."/>
            <person name="Johansen J.R."/>
            <person name="Huntemann M."/>
            <person name="Clum A."/>
            <person name="Foster B."/>
            <person name="Foster B."/>
            <person name="Roux S."/>
            <person name="Palaniappan K."/>
            <person name="Varghese N."/>
            <person name="Mukherjee S."/>
            <person name="Reddy T.B.K."/>
            <person name="Daum C."/>
            <person name="Copeland A."/>
            <person name="Chen I.A."/>
            <person name="Ivanova N.N."/>
            <person name="Kyrpides N.C."/>
            <person name="Shapiro N."/>
            <person name="Eloe-Fadrosh E.A."/>
            <person name="Pietrasiak N."/>
        </authorList>
    </citation>
    <scope>NUCLEOTIDE SEQUENCE</scope>
    <source>
        <strain evidence="1">JT2-VF2</strain>
    </source>
</reference>
<proteinExistence type="predicted"/>
<gene>
    <name evidence="1" type="ORF">KME32_34895</name>
</gene>
<sequence>MKILNFLKPKPPQPTIESYGQTGSGLELVQIQSIMEWLFASLLNAGYHGNSHIIWYNSEQLDLSLEQMLKKAIRSCEPVFLYRCGSRLSLLPETYYWRMMGEHPSMRIYQLEVRDGE</sequence>
<reference evidence="1" key="1">
    <citation type="submission" date="2021-05" db="EMBL/GenBank/DDBJ databases">
        <authorList>
            <person name="Pietrasiak N."/>
            <person name="Ward R."/>
            <person name="Stajich J.E."/>
            <person name="Kurbessoian T."/>
        </authorList>
    </citation>
    <scope>NUCLEOTIDE SEQUENCE</scope>
    <source>
        <strain evidence="1">JT2-VF2</strain>
    </source>
</reference>